<feature type="binding site" evidence="12">
    <location>
        <position position="156"/>
    </location>
    <ligand>
        <name>Mg(2+)</name>
        <dbReference type="ChEBI" id="CHEBI:18420"/>
    </ligand>
</feature>
<evidence type="ECO:0000256" key="4">
    <source>
        <dbReference type="ARBA" id="ARBA00022630"/>
    </source>
</evidence>
<evidence type="ECO:0000313" key="14">
    <source>
        <dbReference type="Proteomes" id="UP000019276"/>
    </source>
</evidence>
<dbReference type="AlphaFoldDB" id="W7QSQ5"/>
<sequence length="298" mass="33118">MRPDYKIHFYQQHACIRFEAMANICEVLVDKLEPALLEQVAALAYHQAMRVDHKFSRYRNDNICYEINNARGEVVNIDEEVFRLLSFADQCYQKSDGLFDISSGILRRAWPLDNQQTKVPSKQQIAALLQLVGWDKVKFDNKTIQIPAGMEIDLGAIAKEYAVGLVAHACSMLAPNASVLVNFGGDMQVSQPRKDGQAWQVSIENPHALSPQVELVEITQGALATSGEIHRSIEIDGKRYGHILNPKTGWPIEGAPVSISVYSKTCIHAGSLATIALLQGDNAENFLQQQGLQYKLIG</sequence>
<evidence type="ECO:0000256" key="7">
    <source>
        <dbReference type="ARBA" id="ARBA00022827"/>
    </source>
</evidence>
<dbReference type="SUPFAM" id="SSF143631">
    <property type="entry name" value="ApbE-like"/>
    <property type="match status" value="1"/>
</dbReference>
<dbReference type="InterPro" id="IPR003374">
    <property type="entry name" value="ApbE-like_sf"/>
</dbReference>
<feature type="binding site" evidence="12">
    <location>
        <position position="274"/>
    </location>
    <ligand>
        <name>Mg(2+)</name>
        <dbReference type="ChEBI" id="CHEBI:18420"/>
    </ligand>
</feature>
<dbReference type="Proteomes" id="UP000019276">
    <property type="component" value="Unassembled WGS sequence"/>
</dbReference>
<comment type="caution">
    <text evidence="13">The sequence shown here is derived from an EMBL/GenBank/DDBJ whole genome shotgun (WGS) entry which is preliminary data.</text>
</comment>
<keyword evidence="13" id="KW-0449">Lipoprotein</keyword>
<protein>
    <recommendedName>
        <fullName evidence="3 11">FAD:protein FMN transferase</fullName>
        <ecNumber evidence="2 11">2.7.1.180</ecNumber>
    </recommendedName>
    <alternativeName>
        <fullName evidence="9 11">Flavin transferase</fullName>
    </alternativeName>
</protein>
<evidence type="ECO:0000256" key="12">
    <source>
        <dbReference type="PIRSR" id="PIRSR006268-2"/>
    </source>
</evidence>
<evidence type="ECO:0000256" key="2">
    <source>
        <dbReference type="ARBA" id="ARBA00011955"/>
    </source>
</evidence>
<keyword evidence="7 11" id="KW-0274">FAD</keyword>
<evidence type="ECO:0000256" key="8">
    <source>
        <dbReference type="ARBA" id="ARBA00022842"/>
    </source>
</evidence>
<dbReference type="PIRSF" id="PIRSF006268">
    <property type="entry name" value="ApbE"/>
    <property type="match status" value="1"/>
</dbReference>
<keyword evidence="6 11" id="KW-0479">Metal-binding</keyword>
<dbReference type="PANTHER" id="PTHR30040:SF2">
    <property type="entry name" value="FAD:PROTEIN FMN TRANSFERASE"/>
    <property type="match status" value="1"/>
</dbReference>
<comment type="cofactor">
    <cofactor evidence="12">
        <name>Mg(2+)</name>
        <dbReference type="ChEBI" id="CHEBI:18420"/>
    </cofactor>
    <cofactor evidence="12">
        <name>Mn(2+)</name>
        <dbReference type="ChEBI" id="CHEBI:29035"/>
    </cofactor>
    <text evidence="12">Magnesium. Can also use manganese.</text>
</comment>
<reference evidence="13 14" key="1">
    <citation type="journal article" date="2014" name="Genome Announc.">
        <title>Draft Genome Sequence of the Agar-Degrading Bacterium Catenovulum sp. Strain DS-2, Isolated from Intestines of Haliotis diversicolor.</title>
        <authorList>
            <person name="Shan D."/>
            <person name="Li X."/>
            <person name="Gu Z."/>
            <person name="Wei G."/>
            <person name="Gao Z."/>
            <person name="Shao Z."/>
        </authorList>
    </citation>
    <scope>NUCLEOTIDE SEQUENCE [LARGE SCALE GENOMIC DNA]</scope>
    <source>
        <strain evidence="13 14">DS-2</strain>
    </source>
</reference>
<keyword evidence="5 11" id="KW-0808">Transferase</keyword>
<comment type="similarity">
    <text evidence="1 11">Belongs to the ApbE family.</text>
</comment>
<gene>
    <name evidence="13" type="ORF">DS2_06391</name>
</gene>
<dbReference type="EC" id="2.7.1.180" evidence="2 11"/>
<evidence type="ECO:0000256" key="5">
    <source>
        <dbReference type="ARBA" id="ARBA00022679"/>
    </source>
</evidence>
<dbReference type="GO" id="GO:0016740">
    <property type="term" value="F:transferase activity"/>
    <property type="evidence" value="ECO:0007669"/>
    <property type="project" value="UniProtKB-UniRule"/>
</dbReference>
<proteinExistence type="inferred from homology"/>
<dbReference type="PATRIC" id="fig|1328313.3.peg.1311"/>
<dbReference type="Pfam" id="PF02424">
    <property type="entry name" value="ApbE"/>
    <property type="match status" value="1"/>
</dbReference>
<evidence type="ECO:0000256" key="1">
    <source>
        <dbReference type="ARBA" id="ARBA00008282"/>
    </source>
</evidence>
<comment type="catalytic activity">
    <reaction evidence="10 11">
        <text>L-threonyl-[protein] + FAD = FMN-L-threonyl-[protein] + AMP + H(+)</text>
        <dbReference type="Rhea" id="RHEA:36847"/>
        <dbReference type="Rhea" id="RHEA-COMP:11060"/>
        <dbReference type="Rhea" id="RHEA-COMP:11061"/>
        <dbReference type="ChEBI" id="CHEBI:15378"/>
        <dbReference type="ChEBI" id="CHEBI:30013"/>
        <dbReference type="ChEBI" id="CHEBI:57692"/>
        <dbReference type="ChEBI" id="CHEBI:74257"/>
        <dbReference type="ChEBI" id="CHEBI:456215"/>
        <dbReference type="EC" id="2.7.1.180"/>
    </reaction>
</comment>
<name>W7QSQ5_9ALTE</name>
<dbReference type="Gene3D" id="3.10.520.10">
    <property type="entry name" value="ApbE-like domains"/>
    <property type="match status" value="1"/>
</dbReference>
<dbReference type="STRING" id="1328313.DS2_06391"/>
<dbReference type="OrthoDB" id="9778595at2"/>
<evidence type="ECO:0000256" key="11">
    <source>
        <dbReference type="PIRNR" id="PIRNR006268"/>
    </source>
</evidence>
<dbReference type="InterPro" id="IPR024932">
    <property type="entry name" value="ApbE"/>
</dbReference>
<accession>W7QSQ5</accession>
<dbReference type="eggNOG" id="COG1477">
    <property type="taxonomic scope" value="Bacteria"/>
</dbReference>
<evidence type="ECO:0000256" key="10">
    <source>
        <dbReference type="ARBA" id="ARBA00048540"/>
    </source>
</evidence>
<dbReference type="RefSeq" id="WP_051479674.1">
    <property type="nucleotide sequence ID" value="NZ_ARZY01000008.1"/>
</dbReference>
<keyword evidence="14" id="KW-1185">Reference proteome</keyword>
<dbReference type="PANTHER" id="PTHR30040">
    <property type="entry name" value="THIAMINE BIOSYNTHESIS LIPOPROTEIN APBE"/>
    <property type="match status" value="1"/>
</dbReference>
<keyword evidence="8 11" id="KW-0460">Magnesium</keyword>
<evidence type="ECO:0000256" key="3">
    <source>
        <dbReference type="ARBA" id="ARBA00016337"/>
    </source>
</evidence>
<dbReference type="GO" id="GO:0046872">
    <property type="term" value="F:metal ion binding"/>
    <property type="evidence" value="ECO:0007669"/>
    <property type="project" value="UniProtKB-UniRule"/>
</dbReference>
<organism evidence="13 14">
    <name type="scientific">Catenovulum agarivorans DS-2</name>
    <dbReference type="NCBI Taxonomy" id="1328313"/>
    <lineage>
        <taxon>Bacteria</taxon>
        <taxon>Pseudomonadati</taxon>
        <taxon>Pseudomonadota</taxon>
        <taxon>Gammaproteobacteria</taxon>
        <taxon>Alteromonadales</taxon>
        <taxon>Alteromonadaceae</taxon>
        <taxon>Catenovulum</taxon>
    </lineage>
</organism>
<dbReference type="EMBL" id="ARZY01000008">
    <property type="protein sequence ID" value="EWH10898.1"/>
    <property type="molecule type" value="Genomic_DNA"/>
</dbReference>
<evidence type="ECO:0000256" key="6">
    <source>
        <dbReference type="ARBA" id="ARBA00022723"/>
    </source>
</evidence>
<evidence type="ECO:0000256" key="9">
    <source>
        <dbReference type="ARBA" id="ARBA00031306"/>
    </source>
</evidence>
<keyword evidence="4 11" id="KW-0285">Flavoprotein</keyword>
<evidence type="ECO:0000313" key="13">
    <source>
        <dbReference type="EMBL" id="EWH10898.1"/>
    </source>
</evidence>